<proteinExistence type="predicted"/>
<protein>
    <recommendedName>
        <fullName evidence="1">DUF4136 domain-containing protein</fullName>
    </recommendedName>
</protein>
<dbReference type="KEGG" id="jag:GJA_988"/>
<dbReference type="AlphaFoldDB" id="W0UYK5"/>
<dbReference type="InterPro" id="IPR025411">
    <property type="entry name" value="DUF4136"/>
</dbReference>
<dbReference type="PATRIC" id="fig|1349767.4.peg.2723"/>
<dbReference type="HOGENOM" id="CLU_086621_1_0_4"/>
<evidence type="ECO:0000259" key="1">
    <source>
        <dbReference type="Pfam" id="PF13590"/>
    </source>
</evidence>
<organism evidence="2 3">
    <name type="scientific">Janthinobacterium agaricidamnosum NBRC 102515 = DSM 9628</name>
    <dbReference type="NCBI Taxonomy" id="1349767"/>
    <lineage>
        <taxon>Bacteria</taxon>
        <taxon>Pseudomonadati</taxon>
        <taxon>Pseudomonadota</taxon>
        <taxon>Betaproteobacteria</taxon>
        <taxon>Burkholderiales</taxon>
        <taxon>Oxalobacteraceae</taxon>
        <taxon>Janthinobacterium</taxon>
    </lineage>
</organism>
<evidence type="ECO:0000313" key="3">
    <source>
        <dbReference type="Proteomes" id="UP000027604"/>
    </source>
</evidence>
<evidence type="ECO:0000313" key="2">
    <source>
        <dbReference type="EMBL" id="CDG81644.1"/>
    </source>
</evidence>
<dbReference type="eggNOG" id="ENOG50330E3">
    <property type="taxonomic scope" value="Bacteria"/>
</dbReference>
<sequence>MTLLLSGCATTIRSDVTAFNEWPVGLQEKTYTFQAAAPEHDTLEYRSYLNLVRGELAKLGFREVDRADAAKLKVVMNFSTTDLPVRVLEATDPFYGPGYWGGRYGYGGPWGYRGWYGYRSPFYDPFLYGPSFEESVRHNFERQLRVTIDGTDGKKLFDVTVHNTSRKASTAVVMPAMVASAFANFPGQNGVPHRIDLKVE</sequence>
<keyword evidence="3" id="KW-1185">Reference proteome</keyword>
<dbReference type="Proteomes" id="UP000027604">
    <property type="component" value="Chromosome I"/>
</dbReference>
<name>W0UYK5_9BURK</name>
<accession>W0UYK5</accession>
<dbReference type="Pfam" id="PF13590">
    <property type="entry name" value="DUF4136"/>
    <property type="match status" value="1"/>
</dbReference>
<reference evidence="2 3" key="1">
    <citation type="journal article" date="2015" name="Genome Announc.">
        <title>Genome Sequence of Mushroom Soft-Rot Pathogen Janthinobacterium agaricidamnosum.</title>
        <authorList>
            <person name="Graupner K."/>
            <person name="Lackner G."/>
            <person name="Hertweck C."/>
        </authorList>
    </citation>
    <scope>NUCLEOTIDE SEQUENCE [LARGE SCALE GENOMIC DNA]</scope>
    <source>
        <strain evidence="3">NBRC 102515 / DSM 9628</strain>
    </source>
</reference>
<dbReference type="Gene3D" id="3.30.160.670">
    <property type="match status" value="1"/>
</dbReference>
<feature type="domain" description="DUF4136" evidence="1">
    <location>
        <begin position="16"/>
        <end position="187"/>
    </location>
</feature>
<dbReference type="STRING" id="1349767.GJA_988"/>
<dbReference type="EMBL" id="HG322949">
    <property type="protein sequence ID" value="CDG81644.1"/>
    <property type="molecule type" value="Genomic_DNA"/>
</dbReference>
<gene>
    <name evidence="2" type="ORF">GJA_988</name>
</gene>